<organism evidence="6 7">
    <name type="scientific">Gnathostoma spinigerum</name>
    <dbReference type="NCBI Taxonomy" id="75299"/>
    <lineage>
        <taxon>Eukaryota</taxon>
        <taxon>Metazoa</taxon>
        <taxon>Ecdysozoa</taxon>
        <taxon>Nematoda</taxon>
        <taxon>Chromadorea</taxon>
        <taxon>Rhabditida</taxon>
        <taxon>Spirurina</taxon>
        <taxon>Gnathostomatomorpha</taxon>
        <taxon>Gnathostomatoidea</taxon>
        <taxon>Gnathostomatidae</taxon>
        <taxon>Gnathostoma</taxon>
    </lineage>
</organism>
<proteinExistence type="inferred from homology"/>
<feature type="repeat" description="FG-GAP" evidence="4">
    <location>
        <begin position="134"/>
        <end position="188"/>
    </location>
</feature>
<dbReference type="PANTHER" id="PTHR23220:SF133">
    <property type="entry name" value="INTEGRIN ALPHA-PS2"/>
    <property type="match status" value="1"/>
</dbReference>
<sequence length="270" mass="29388">MFGYSIDFFQHDGLSLLIVGAPLAHSGGGQPGVKNGGAVFRCSVARSLCSEIFFDREGNEKRLNGSRLLPIEEKSHQMLGATVRTSKKGDSVLACAPHYKYFFSKFEVVEPVGTCFYATEGFEKIEEYASCRQEPARHGHHRFGYGMCGFSAAIPDEGLNRLFIAAPGAYYWQGTIFSQSIQNQFDRPNTPAGPAHHDNYNLGYSSAVGDFDGDGRDDVVAGVPRGNDLIGAVYIFNQKLMSLKNLTDLNGQRGQYFGASVAVTDLNGDG</sequence>
<keyword evidence="5" id="KW-0675">Receptor</keyword>
<evidence type="ECO:0000256" key="1">
    <source>
        <dbReference type="ARBA" id="ARBA00022729"/>
    </source>
</evidence>
<comment type="subcellular location">
    <subcellularLocation>
        <location evidence="5">Membrane</location>
        <topology evidence="5">Single-pass type I membrane protein</topology>
    </subcellularLocation>
</comment>
<comment type="similarity">
    <text evidence="5">Belongs to the integrin alpha chain family.</text>
</comment>
<dbReference type="PANTHER" id="PTHR23220">
    <property type="entry name" value="INTEGRIN ALPHA"/>
    <property type="match status" value="1"/>
</dbReference>
<reference evidence="6 7" key="1">
    <citation type="submission" date="2024-08" db="EMBL/GenBank/DDBJ databases">
        <title>Gnathostoma spinigerum genome.</title>
        <authorList>
            <person name="Gonzalez-Bertolin B."/>
            <person name="Monzon S."/>
            <person name="Zaballos A."/>
            <person name="Jimenez P."/>
            <person name="Dekumyoy P."/>
            <person name="Varona S."/>
            <person name="Cuesta I."/>
            <person name="Sumanam S."/>
            <person name="Adisakwattana P."/>
            <person name="Gasser R.B."/>
            <person name="Hernandez-Gonzalez A."/>
            <person name="Young N.D."/>
            <person name="Perteguer M.J."/>
        </authorList>
    </citation>
    <scope>NUCLEOTIDE SEQUENCE [LARGE SCALE GENOMIC DNA]</scope>
    <source>
        <strain evidence="6">AL3</strain>
        <tissue evidence="6">Liver</tissue>
    </source>
</reference>
<keyword evidence="2" id="KW-0677">Repeat</keyword>
<dbReference type="Proteomes" id="UP001608902">
    <property type="component" value="Unassembled WGS sequence"/>
</dbReference>
<keyword evidence="5" id="KW-0130">Cell adhesion</keyword>
<feature type="repeat" description="FG-GAP" evidence="4">
    <location>
        <begin position="189"/>
        <end position="245"/>
    </location>
</feature>
<evidence type="ECO:0000256" key="5">
    <source>
        <dbReference type="RuleBase" id="RU003762"/>
    </source>
</evidence>
<dbReference type="Pfam" id="PF01839">
    <property type="entry name" value="FG-GAP"/>
    <property type="match status" value="1"/>
</dbReference>
<dbReference type="PROSITE" id="PS51470">
    <property type="entry name" value="FG_GAP"/>
    <property type="match status" value="3"/>
</dbReference>
<dbReference type="PRINTS" id="PR01185">
    <property type="entry name" value="INTEGRINA"/>
</dbReference>
<dbReference type="GO" id="GO:0007155">
    <property type="term" value="P:cell adhesion"/>
    <property type="evidence" value="ECO:0007669"/>
    <property type="project" value="UniProtKB-KW"/>
</dbReference>
<dbReference type="InterPro" id="IPR000413">
    <property type="entry name" value="Integrin_alpha"/>
</dbReference>
<dbReference type="InterPro" id="IPR013517">
    <property type="entry name" value="FG-GAP"/>
</dbReference>
<evidence type="ECO:0000256" key="4">
    <source>
        <dbReference type="PROSITE-ProRule" id="PRU00803"/>
    </source>
</evidence>
<name>A0ABD6EI07_9BILA</name>
<evidence type="ECO:0000313" key="6">
    <source>
        <dbReference type="EMBL" id="MFH4979533.1"/>
    </source>
</evidence>
<dbReference type="SMART" id="SM00191">
    <property type="entry name" value="Int_alpha"/>
    <property type="match status" value="2"/>
</dbReference>
<dbReference type="SUPFAM" id="SSF69318">
    <property type="entry name" value="Integrin alpha N-terminal domain"/>
    <property type="match status" value="1"/>
</dbReference>
<evidence type="ECO:0000313" key="7">
    <source>
        <dbReference type="Proteomes" id="UP001608902"/>
    </source>
</evidence>
<keyword evidence="3" id="KW-0325">Glycoprotein</keyword>
<evidence type="ECO:0000256" key="3">
    <source>
        <dbReference type="ARBA" id="ARBA00023180"/>
    </source>
</evidence>
<gene>
    <name evidence="6" type="ORF">AB6A40_006242</name>
</gene>
<dbReference type="GO" id="GO:0016020">
    <property type="term" value="C:membrane"/>
    <property type="evidence" value="ECO:0007669"/>
    <property type="project" value="UniProtKB-SubCell"/>
</dbReference>
<comment type="caution">
    <text evidence="6">The sequence shown here is derived from an EMBL/GenBank/DDBJ whole genome shotgun (WGS) entry which is preliminary data.</text>
</comment>
<feature type="repeat" description="FG-GAP" evidence="4">
    <location>
        <begin position="1"/>
        <end position="51"/>
    </location>
</feature>
<evidence type="ECO:0000256" key="2">
    <source>
        <dbReference type="ARBA" id="ARBA00022737"/>
    </source>
</evidence>
<keyword evidence="7" id="KW-1185">Reference proteome</keyword>
<dbReference type="GO" id="GO:0007229">
    <property type="term" value="P:integrin-mediated signaling pathway"/>
    <property type="evidence" value="ECO:0007669"/>
    <property type="project" value="UniProtKB-KW"/>
</dbReference>
<dbReference type="InterPro" id="IPR028994">
    <property type="entry name" value="Integrin_alpha_N"/>
</dbReference>
<keyword evidence="1" id="KW-0732">Signal</keyword>
<dbReference type="EMBL" id="JBGFUD010004314">
    <property type="protein sequence ID" value="MFH4979533.1"/>
    <property type="molecule type" value="Genomic_DNA"/>
</dbReference>
<dbReference type="AlphaFoldDB" id="A0ABD6EI07"/>
<dbReference type="InterPro" id="IPR013519">
    <property type="entry name" value="Int_alpha_beta-p"/>
</dbReference>
<keyword evidence="5" id="KW-0401">Integrin</keyword>
<protein>
    <submittedName>
        <fullName evidence="6">Uncharacterized protein</fullName>
    </submittedName>
</protein>
<accession>A0ABD6EI07</accession>
<dbReference type="Gene3D" id="2.130.10.130">
    <property type="entry name" value="Integrin alpha, N-terminal"/>
    <property type="match status" value="1"/>
</dbReference>